<dbReference type="InterPro" id="IPR029061">
    <property type="entry name" value="THDP-binding"/>
</dbReference>
<evidence type="ECO:0000256" key="3">
    <source>
        <dbReference type="ARBA" id="ARBA00007812"/>
    </source>
</evidence>
<dbReference type="GO" id="GO:0009099">
    <property type="term" value="P:L-valine biosynthetic process"/>
    <property type="evidence" value="ECO:0007669"/>
    <property type="project" value="UniProtKB-UniPathway"/>
</dbReference>
<reference evidence="14 15" key="1">
    <citation type="submission" date="2018-11" db="EMBL/GenBank/DDBJ databases">
        <title>Microbial catabolism of amino acid.</title>
        <authorList>
            <person name="Hibi M."/>
            <person name="Ogawa J."/>
        </authorList>
    </citation>
    <scope>NUCLEOTIDE SEQUENCE [LARGE SCALE GENOMIC DNA]</scope>
    <source>
        <strain evidence="14 15">C31-06</strain>
    </source>
</reference>
<evidence type="ECO:0000256" key="2">
    <source>
        <dbReference type="ARBA" id="ARBA00005025"/>
    </source>
</evidence>
<keyword evidence="6" id="KW-0274">FAD</keyword>
<dbReference type="RefSeq" id="WP_225858295.1">
    <property type="nucleotide sequence ID" value="NZ_BHYM01000050.1"/>
</dbReference>
<evidence type="ECO:0000256" key="10">
    <source>
        <dbReference type="RuleBase" id="RU362132"/>
    </source>
</evidence>
<organism evidence="14 15">
    <name type="scientific">Rhodococcus wratislaviensis</name>
    <name type="common">Tsukamurella wratislaviensis</name>
    <dbReference type="NCBI Taxonomy" id="44752"/>
    <lineage>
        <taxon>Bacteria</taxon>
        <taxon>Bacillati</taxon>
        <taxon>Actinomycetota</taxon>
        <taxon>Actinomycetes</taxon>
        <taxon>Mycobacteriales</taxon>
        <taxon>Nocardiaceae</taxon>
        <taxon>Rhodococcus</taxon>
    </lineage>
</organism>
<dbReference type="InterPro" id="IPR012000">
    <property type="entry name" value="Thiamin_PyroP_enz_cen_dom"/>
</dbReference>
<dbReference type="GO" id="GO:0000287">
    <property type="term" value="F:magnesium ion binding"/>
    <property type="evidence" value="ECO:0007669"/>
    <property type="project" value="InterPro"/>
</dbReference>
<dbReference type="SUPFAM" id="SSF52518">
    <property type="entry name" value="Thiamin diphosphate-binding fold (THDP-binding)"/>
    <property type="match status" value="2"/>
</dbReference>
<keyword evidence="8" id="KW-0028">Amino-acid biosynthesis</keyword>
<evidence type="ECO:0000259" key="13">
    <source>
        <dbReference type="Pfam" id="PF02776"/>
    </source>
</evidence>
<feature type="domain" description="Thiamine pyrophosphate enzyme N-terminal TPP-binding" evidence="13">
    <location>
        <begin position="1"/>
        <end position="113"/>
    </location>
</feature>
<dbReference type="Pfam" id="PF02776">
    <property type="entry name" value="TPP_enzyme_N"/>
    <property type="match status" value="1"/>
</dbReference>
<evidence type="ECO:0000256" key="8">
    <source>
        <dbReference type="ARBA" id="ARBA00023304"/>
    </source>
</evidence>
<dbReference type="CDD" id="cd00568">
    <property type="entry name" value="TPP_enzymes"/>
    <property type="match status" value="1"/>
</dbReference>
<dbReference type="Pfam" id="PF02775">
    <property type="entry name" value="TPP_enzyme_C"/>
    <property type="match status" value="1"/>
</dbReference>
<proteinExistence type="inferred from homology"/>
<gene>
    <name evidence="14" type="ORF">Rhow_006072</name>
</gene>
<dbReference type="InterPro" id="IPR011766">
    <property type="entry name" value="TPP_enzyme_TPP-bd"/>
</dbReference>
<keyword evidence="5" id="KW-0285">Flavoprotein</keyword>
<feature type="domain" description="Thiamine pyrophosphate enzyme central" evidence="11">
    <location>
        <begin position="190"/>
        <end position="324"/>
    </location>
</feature>
<evidence type="ECO:0000313" key="15">
    <source>
        <dbReference type="Proteomes" id="UP000287519"/>
    </source>
</evidence>
<comment type="catalytic activity">
    <reaction evidence="9">
        <text>2 pyruvate + H(+) = (2S)-2-acetolactate + CO2</text>
        <dbReference type="Rhea" id="RHEA:25249"/>
        <dbReference type="ChEBI" id="CHEBI:15361"/>
        <dbReference type="ChEBI" id="CHEBI:15378"/>
        <dbReference type="ChEBI" id="CHEBI:16526"/>
        <dbReference type="ChEBI" id="CHEBI:58476"/>
        <dbReference type="EC" id="2.2.1.6"/>
    </reaction>
</comment>
<evidence type="ECO:0000256" key="4">
    <source>
        <dbReference type="ARBA" id="ARBA00013145"/>
    </source>
</evidence>
<evidence type="ECO:0000256" key="5">
    <source>
        <dbReference type="ARBA" id="ARBA00022630"/>
    </source>
</evidence>
<evidence type="ECO:0000256" key="1">
    <source>
        <dbReference type="ARBA" id="ARBA00004974"/>
    </source>
</evidence>
<dbReference type="GO" id="GO:0009097">
    <property type="term" value="P:isoleucine biosynthetic process"/>
    <property type="evidence" value="ECO:0007669"/>
    <property type="project" value="UniProtKB-UniPathway"/>
</dbReference>
<evidence type="ECO:0000313" key="14">
    <source>
        <dbReference type="EMBL" id="GCE42133.1"/>
    </source>
</evidence>
<dbReference type="EMBL" id="BHYM01000050">
    <property type="protein sequence ID" value="GCE42133.1"/>
    <property type="molecule type" value="Genomic_DNA"/>
</dbReference>
<evidence type="ECO:0000256" key="7">
    <source>
        <dbReference type="ARBA" id="ARBA00023052"/>
    </source>
</evidence>
<evidence type="ECO:0000256" key="6">
    <source>
        <dbReference type="ARBA" id="ARBA00022827"/>
    </source>
</evidence>
<accession>A0A402CET5</accession>
<dbReference type="GO" id="GO:0003984">
    <property type="term" value="F:acetolactate synthase activity"/>
    <property type="evidence" value="ECO:0007669"/>
    <property type="project" value="UniProtKB-EC"/>
</dbReference>
<dbReference type="UniPathway" id="UPA00047">
    <property type="reaction ID" value="UER00055"/>
</dbReference>
<protein>
    <recommendedName>
        <fullName evidence="4">acetolactate synthase</fullName>
        <ecNumber evidence="4">2.2.1.6</ecNumber>
    </recommendedName>
</protein>
<dbReference type="Proteomes" id="UP000287519">
    <property type="component" value="Unassembled WGS sequence"/>
</dbReference>
<comment type="pathway">
    <text evidence="2">Amino-acid biosynthesis; L-valine biosynthesis; L-valine from pyruvate: step 1/4.</text>
</comment>
<dbReference type="Gene3D" id="3.40.50.1220">
    <property type="entry name" value="TPP-binding domain"/>
    <property type="match status" value="1"/>
</dbReference>
<dbReference type="EC" id="2.2.1.6" evidence="4"/>
<dbReference type="PANTHER" id="PTHR18968:SF13">
    <property type="entry name" value="ACETOLACTATE SYNTHASE CATALYTIC SUBUNIT, MITOCHONDRIAL"/>
    <property type="match status" value="1"/>
</dbReference>
<dbReference type="GO" id="GO:0005948">
    <property type="term" value="C:acetolactate synthase complex"/>
    <property type="evidence" value="ECO:0007669"/>
    <property type="project" value="TreeGrafter"/>
</dbReference>
<dbReference type="InterPro" id="IPR029035">
    <property type="entry name" value="DHS-like_NAD/FAD-binding_dom"/>
</dbReference>
<dbReference type="CDD" id="cd07035">
    <property type="entry name" value="TPP_PYR_POX_like"/>
    <property type="match status" value="1"/>
</dbReference>
<name>A0A402CET5_RHOWR</name>
<keyword evidence="7 10" id="KW-0786">Thiamine pyrophosphate</keyword>
<feature type="domain" description="Thiamine pyrophosphate enzyme TPP-binding" evidence="12">
    <location>
        <begin position="402"/>
        <end position="520"/>
    </location>
</feature>
<dbReference type="GO" id="GO:0050660">
    <property type="term" value="F:flavin adenine dinucleotide binding"/>
    <property type="evidence" value="ECO:0007669"/>
    <property type="project" value="TreeGrafter"/>
</dbReference>
<dbReference type="InterPro" id="IPR045229">
    <property type="entry name" value="TPP_enz"/>
</dbReference>
<comment type="pathway">
    <text evidence="1">Amino-acid biosynthesis; L-isoleucine biosynthesis; L-isoleucine from 2-oxobutanoate: step 1/4.</text>
</comment>
<evidence type="ECO:0000256" key="9">
    <source>
        <dbReference type="ARBA" id="ARBA00048670"/>
    </source>
</evidence>
<comment type="similarity">
    <text evidence="3 10">Belongs to the TPP enzyme family.</text>
</comment>
<dbReference type="Pfam" id="PF00205">
    <property type="entry name" value="TPP_enzyme_M"/>
    <property type="match status" value="1"/>
</dbReference>
<comment type="caution">
    <text evidence="14">The sequence shown here is derived from an EMBL/GenBank/DDBJ whole genome shotgun (WGS) entry which is preliminary data.</text>
</comment>
<dbReference type="PANTHER" id="PTHR18968">
    <property type="entry name" value="THIAMINE PYROPHOSPHATE ENZYMES"/>
    <property type="match status" value="1"/>
</dbReference>
<dbReference type="UniPathway" id="UPA00049">
    <property type="reaction ID" value="UER00059"/>
</dbReference>
<evidence type="ECO:0000259" key="12">
    <source>
        <dbReference type="Pfam" id="PF02775"/>
    </source>
</evidence>
<dbReference type="AlphaFoldDB" id="A0A402CET5"/>
<dbReference type="Gene3D" id="3.40.50.970">
    <property type="match status" value="2"/>
</dbReference>
<evidence type="ECO:0000259" key="11">
    <source>
        <dbReference type="Pfam" id="PF00205"/>
    </source>
</evidence>
<dbReference type="GO" id="GO:0030976">
    <property type="term" value="F:thiamine pyrophosphate binding"/>
    <property type="evidence" value="ECO:0007669"/>
    <property type="project" value="InterPro"/>
</dbReference>
<keyword evidence="15" id="KW-1185">Reference proteome</keyword>
<dbReference type="SUPFAM" id="SSF52467">
    <property type="entry name" value="DHS-like NAD/FAD-binding domain"/>
    <property type="match status" value="1"/>
</dbReference>
<sequence>MKIYAALAQAFLDEEVDTIFSLMGDANMYWMTSLLDSGKVTNVHVRHENSAVAMADGYARSTGKVGVATMTSGPGLTQAATAIIGAKRYGVPMVLFAGDTIPGDATALQYIDHHAFAKMCDVHCEPVLTPGRALDAVQTAFHRARSLREPVILSVPMTMRHAELPFEYEYVPSSLLVAREGKTVPSNQSLDDAAGLIASSRRPVIIVGQGALAGETLRAVEELGDRIGALYATSLLAKGALADSPWSLGVAGTFSLPETEHVLRESDLVIGVGASLNKYTRQEGYLFPNARTIQIVDRPAAAMAHSLPVTCYLQGDATLTVQALAALLAEGDYENDGGRKAFKPREYDPFENNDLGTVGPEEEAMDPRDLVAAVEAAIPDGAIVVAGAGHFWSFTNKGLTGRGGRRFLCSLGFGSIGQTLPIAIGAAVGNPDLPVVMIDGDTGVLVHLLELDGAVRHRLKLLSIVMDDDAMGAELHKLRMHGETPDAALIPTPDLAKITEGLGGSGAVVRSADELAKELASYDWNTVHLIDAKMSQSIVDVTSVQANEIKRG</sequence>
<dbReference type="InterPro" id="IPR012001">
    <property type="entry name" value="Thiamin_PyroP_enz_TPP-bd_dom"/>
</dbReference>
<keyword evidence="8" id="KW-0100">Branched-chain amino acid biosynthesis</keyword>